<dbReference type="InterPro" id="IPR052035">
    <property type="entry name" value="ZnF_BED_domain_contain"/>
</dbReference>
<dbReference type="InterPro" id="IPR025525">
    <property type="entry name" value="hAT-like_transposase_RNase-H"/>
</dbReference>
<evidence type="ECO:0000256" key="1">
    <source>
        <dbReference type="ARBA" id="ARBA00004123"/>
    </source>
</evidence>
<evidence type="ECO:0000256" key="7">
    <source>
        <dbReference type="SAM" id="MobiDB-lite"/>
    </source>
</evidence>
<dbReference type="GO" id="GO:0003677">
    <property type="term" value="F:DNA binding"/>
    <property type="evidence" value="ECO:0007669"/>
    <property type="project" value="UniProtKB-KW"/>
</dbReference>
<organism evidence="9 10">
    <name type="scientific">Arabidopsis arenosa</name>
    <name type="common">Sand rock-cress</name>
    <name type="synonym">Cardaminopsis arenosa</name>
    <dbReference type="NCBI Taxonomy" id="38785"/>
    <lineage>
        <taxon>Eukaryota</taxon>
        <taxon>Viridiplantae</taxon>
        <taxon>Streptophyta</taxon>
        <taxon>Embryophyta</taxon>
        <taxon>Tracheophyta</taxon>
        <taxon>Spermatophyta</taxon>
        <taxon>Magnoliopsida</taxon>
        <taxon>eudicotyledons</taxon>
        <taxon>Gunneridae</taxon>
        <taxon>Pentapetalae</taxon>
        <taxon>rosids</taxon>
        <taxon>malvids</taxon>
        <taxon>Brassicales</taxon>
        <taxon>Brassicaceae</taxon>
        <taxon>Camelineae</taxon>
        <taxon>Arabidopsis</taxon>
    </lineage>
</organism>
<keyword evidence="2" id="KW-0479">Metal-binding</keyword>
<evidence type="ECO:0000256" key="6">
    <source>
        <dbReference type="ARBA" id="ARBA00023242"/>
    </source>
</evidence>
<feature type="compositionally biased region" description="Polar residues" evidence="7">
    <location>
        <begin position="445"/>
        <end position="455"/>
    </location>
</feature>
<evidence type="ECO:0000259" key="8">
    <source>
        <dbReference type="Pfam" id="PF14372"/>
    </source>
</evidence>
<gene>
    <name evidence="9" type="ORF">AARE701A_LOCUS4615</name>
</gene>
<reference evidence="9" key="1">
    <citation type="submission" date="2021-01" db="EMBL/GenBank/DDBJ databases">
        <authorList>
            <person name="Bezrukov I."/>
        </authorList>
    </citation>
    <scope>NUCLEOTIDE SEQUENCE</scope>
</reference>
<dbReference type="PANTHER" id="PTHR46481">
    <property type="entry name" value="ZINC FINGER BED DOMAIN-CONTAINING PROTEIN 4"/>
    <property type="match status" value="1"/>
</dbReference>
<dbReference type="InterPro" id="IPR012337">
    <property type="entry name" value="RNaseH-like_sf"/>
</dbReference>
<keyword evidence="5" id="KW-0238">DNA-binding</keyword>
<evidence type="ECO:0000313" key="9">
    <source>
        <dbReference type="EMBL" id="CAE5963014.1"/>
    </source>
</evidence>
<keyword evidence="10" id="KW-1185">Reference proteome</keyword>
<accession>A0A8S1ZUB4</accession>
<protein>
    <recommendedName>
        <fullName evidence="8">hAT-like transposase RNase-H fold domain-containing protein</fullName>
    </recommendedName>
</protein>
<dbReference type="AlphaFoldDB" id="A0A8S1ZUB4"/>
<sequence length="480" mass="55883">MNEEDAQNEEDIQNEEDVAEIELEEPEQSNTQATKPPRKRKLTSSIWNDFVLVGTEKDGKERGKCIHCGAKLVINTKTHGTMHLKRHLEKCPKILRKEYRHAYDHKKDHEMTSEIIIYHNLPFRYVEYEKVRTRDKYLNPNVQPICRQTVGADLYKRYEIEKVKLKEVLSNHRGRICFTSNLWTARATTMSYICLTAHFIDESWNLNSKILAFCELKSPHTGEEISYKVLECLRKLGLEKKFLRVRCSAHILNLIVKVALELAKDVLHNIRESVRYVKASPQRKEAFAACVERVGIKNGAGLSLDIPTRWNSTYEMLARALKFRKAFVSMLPFSVNTTRFSGSKYPTSSVYFTQVWRIEHLLKKFASCDDEAVERMAKKMQIKFFKYWTDYSLILAMGAIFDPRMKLEMLEMAYGKVDPSTYKLKKEEFRENLVQHYKDYQAKSWKSSSGTSATPTPHELVSESPLDDDFDNISTLFTIL</sequence>
<evidence type="ECO:0000256" key="5">
    <source>
        <dbReference type="ARBA" id="ARBA00023125"/>
    </source>
</evidence>
<evidence type="ECO:0000256" key="4">
    <source>
        <dbReference type="ARBA" id="ARBA00022833"/>
    </source>
</evidence>
<proteinExistence type="predicted"/>
<dbReference type="GO" id="GO:0005634">
    <property type="term" value="C:nucleus"/>
    <property type="evidence" value="ECO:0007669"/>
    <property type="project" value="UniProtKB-SubCell"/>
</dbReference>
<dbReference type="EMBL" id="LR999452">
    <property type="protein sequence ID" value="CAE5963014.1"/>
    <property type="molecule type" value="Genomic_DNA"/>
</dbReference>
<feature type="compositionally biased region" description="Acidic residues" evidence="7">
    <location>
        <begin position="1"/>
        <end position="27"/>
    </location>
</feature>
<keyword evidence="6" id="KW-0539">Nucleus</keyword>
<feature type="region of interest" description="Disordered" evidence="7">
    <location>
        <begin position="1"/>
        <end position="40"/>
    </location>
</feature>
<comment type="subcellular location">
    <subcellularLocation>
        <location evidence="1">Nucleus</location>
    </subcellularLocation>
</comment>
<dbReference type="Proteomes" id="UP000682877">
    <property type="component" value="Chromosome 2"/>
</dbReference>
<feature type="domain" description="hAT-like transposase RNase-H fold" evidence="8">
    <location>
        <begin position="341"/>
        <end position="440"/>
    </location>
</feature>
<evidence type="ECO:0000313" key="10">
    <source>
        <dbReference type="Proteomes" id="UP000682877"/>
    </source>
</evidence>
<dbReference type="SUPFAM" id="SSF53098">
    <property type="entry name" value="Ribonuclease H-like"/>
    <property type="match status" value="1"/>
</dbReference>
<evidence type="ECO:0000256" key="2">
    <source>
        <dbReference type="ARBA" id="ARBA00022723"/>
    </source>
</evidence>
<evidence type="ECO:0000256" key="3">
    <source>
        <dbReference type="ARBA" id="ARBA00022771"/>
    </source>
</evidence>
<dbReference type="Pfam" id="PF14372">
    <property type="entry name" value="hAT-like_RNase-H"/>
    <property type="match status" value="1"/>
</dbReference>
<keyword evidence="4" id="KW-0862">Zinc</keyword>
<dbReference type="SMART" id="SM00614">
    <property type="entry name" value="ZnF_BED"/>
    <property type="match status" value="1"/>
</dbReference>
<dbReference type="PANTHER" id="PTHR46481:SF10">
    <property type="entry name" value="ZINC FINGER BED DOMAIN-CONTAINING PROTEIN 39"/>
    <property type="match status" value="1"/>
</dbReference>
<name>A0A8S1ZUB4_ARAAE</name>
<dbReference type="GO" id="GO:0008270">
    <property type="term" value="F:zinc ion binding"/>
    <property type="evidence" value="ECO:0007669"/>
    <property type="project" value="UniProtKB-KW"/>
</dbReference>
<feature type="region of interest" description="Disordered" evidence="7">
    <location>
        <begin position="445"/>
        <end position="465"/>
    </location>
</feature>
<keyword evidence="3" id="KW-0863">Zinc-finger</keyword>